<keyword evidence="7" id="KW-1185">Reference proteome</keyword>
<evidence type="ECO:0000256" key="5">
    <source>
        <dbReference type="HAMAP-Rule" id="MF_00170"/>
    </source>
</evidence>
<feature type="binding site" evidence="5">
    <location>
        <begin position="32"/>
        <end position="35"/>
    </location>
    <ligand>
        <name>substrate</name>
    </ligand>
</feature>
<proteinExistence type="inferred from homology"/>
<dbReference type="NCBIfam" id="TIGR00021">
    <property type="entry name" value="rpiA"/>
    <property type="match status" value="1"/>
</dbReference>
<evidence type="ECO:0000256" key="4">
    <source>
        <dbReference type="ARBA" id="ARBA00023235"/>
    </source>
</evidence>
<dbReference type="FunFam" id="3.30.70.260:FF:000018">
    <property type="entry name" value="Ribose-5-phosphate isomerase A"/>
    <property type="match status" value="1"/>
</dbReference>
<dbReference type="GO" id="GO:0004751">
    <property type="term" value="F:ribose-5-phosphate isomerase activity"/>
    <property type="evidence" value="ECO:0007669"/>
    <property type="project" value="UniProtKB-UniRule"/>
</dbReference>
<feature type="active site" description="Proton acceptor" evidence="5">
    <location>
        <position position="110"/>
    </location>
</feature>
<dbReference type="STRING" id="28892.Metli_1906"/>
<dbReference type="SUPFAM" id="SSF100950">
    <property type="entry name" value="NagB/RpiA/CoA transferase-like"/>
    <property type="match status" value="1"/>
</dbReference>
<dbReference type="GO" id="GO:0005829">
    <property type="term" value="C:cytosol"/>
    <property type="evidence" value="ECO:0007669"/>
    <property type="project" value="TreeGrafter"/>
</dbReference>
<dbReference type="UniPathway" id="UPA00115">
    <property type="reaction ID" value="UER00412"/>
</dbReference>
<name>J1L527_9EURY</name>
<dbReference type="RefSeq" id="WP_004039827.1">
    <property type="nucleotide sequence ID" value="NZ_CM001555.1"/>
</dbReference>
<feature type="binding site" evidence="5">
    <location>
        <begin position="88"/>
        <end position="91"/>
    </location>
    <ligand>
        <name>substrate</name>
    </ligand>
</feature>
<accession>J1L527</accession>
<evidence type="ECO:0000256" key="2">
    <source>
        <dbReference type="ARBA" id="ARBA00008088"/>
    </source>
</evidence>
<comment type="catalytic activity">
    <reaction evidence="1 5">
        <text>aldehydo-D-ribose 5-phosphate = D-ribulose 5-phosphate</text>
        <dbReference type="Rhea" id="RHEA:14657"/>
        <dbReference type="ChEBI" id="CHEBI:58121"/>
        <dbReference type="ChEBI" id="CHEBI:58273"/>
        <dbReference type="EC" id="5.3.1.6"/>
    </reaction>
</comment>
<dbReference type="HAMAP" id="MF_00170">
    <property type="entry name" value="Rib_5P_isom_A"/>
    <property type="match status" value="1"/>
</dbReference>
<dbReference type="Gene3D" id="3.40.50.1360">
    <property type="match status" value="1"/>
</dbReference>
<dbReference type="PANTHER" id="PTHR11934:SF0">
    <property type="entry name" value="RIBOSE-5-PHOSPHATE ISOMERASE"/>
    <property type="match status" value="1"/>
</dbReference>
<dbReference type="Pfam" id="PF06026">
    <property type="entry name" value="Rib_5-P_isom_A"/>
    <property type="match status" value="1"/>
</dbReference>
<dbReference type="EMBL" id="CM001555">
    <property type="protein sequence ID" value="EJG07850.1"/>
    <property type="molecule type" value="Genomic_DNA"/>
</dbReference>
<gene>
    <name evidence="5" type="primary">rpiA</name>
    <name evidence="6" type="ORF">Metli_1906</name>
</gene>
<dbReference type="GO" id="GO:0009052">
    <property type="term" value="P:pentose-phosphate shunt, non-oxidative branch"/>
    <property type="evidence" value="ECO:0007669"/>
    <property type="project" value="UniProtKB-UniRule"/>
</dbReference>
<dbReference type="CDD" id="cd01398">
    <property type="entry name" value="RPI_A"/>
    <property type="match status" value="1"/>
</dbReference>
<evidence type="ECO:0000313" key="7">
    <source>
        <dbReference type="Proteomes" id="UP000005095"/>
    </source>
</evidence>
<protein>
    <recommendedName>
        <fullName evidence="5">Ribose-5-phosphate isomerase A</fullName>
        <ecNumber evidence="5">5.3.1.6</ecNumber>
    </recommendedName>
    <alternativeName>
        <fullName evidence="5">Phosphoriboisomerase A</fullName>
        <shortName evidence="5">PRI</shortName>
    </alternativeName>
</protein>
<sequence>MTSKQANLEAKRIVGIAAAGEVEDGMAVGLGTGSTANYAIIRIGERIREEEIAVVGVPTSYQSAIRARAAGIRVADLADYPELDLTIDGADQVDAAFNVIKGGGAAHTREKCVADASTRILIVVDVTKVADRLHMPVPVEVVPYAATGVARHVGRLGGDAVIREGVKKDGPVITDNGNFILDCAFGTIEDPENLETSLNTIPGVLTSGLFTEYAEKMTVMVGGDGSYRILTRSDRVPSR</sequence>
<comment type="subunit">
    <text evidence="3">Homotetramer.</text>
</comment>
<feature type="binding site" evidence="5">
    <location>
        <begin position="101"/>
        <end position="104"/>
    </location>
    <ligand>
        <name>substrate</name>
    </ligand>
</feature>
<dbReference type="InterPro" id="IPR020672">
    <property type="entry name" value="Ribose5P_isomerase_typA_subgr"/>
</dbReference>
<dbReference type="InterPro" id="IPR037171">
    <property type="entry name" value="NagB/RpiA_transferase-like"/>
</dbReference>
<comment type="subunit">
    <text evidence="5">Homodimer.</text>
</comment>
<dbReference type="Proteomes" id="UP000005095">
    <property type="component" value="Chromosome"/>
</dbReference>
<dbReference type="InterPro" id="IPR004788">
    <property type="entry name" value="Ribose5P_isomerase_type_A"/>
</dbReference>
<evidence type="ECO:0000313" key="6">
    <source>
        <dbReference type="EMBL" id="EJG07850.1"/>
    </source>
</evidence>
<evidence type="ECO:0000256" key="3">
    <source>
        <dbReference type="ARBA" id="ARBA00011881"/>
    </source>
</evidence>
<comment type="similarity">
    <text evidence="2 5">Belongs to the ribose 5-phosphate isomerase family.</text>
</comment>
<comment type="function">
    <text evidence="5">Catalyzes the reversible conversion of ribose-5-phosphate to ribulose 5-phosphate.</text>
</comment>
<dbReference type="FunFam" id="3.40.50.1360:FF:000001">
    <property type="entry name" value="Ribose-5-phosphate isomerase A"/>
    <property type="match status" value="1"/>
</dbReference>
<dbReference type="PATRIC" id="fig|28892.9.peg.2066"/>
<dbReference type="HOGENOM" id="CLU_056590_1_0_2"/>
<feature type="binding site" evidence="5">
    <location>
        <position position="128"/>
    </location>
    <ligand>
        <name>substrate</name>
    </ligand>
</feature>
<evidence type="ECO:0000256" key="1">
    <source>
        <dbReference type="ARBA" id="ARBA00001713"/>
    </source>
</evidence>
<dbReference type="PANTHER" id="PTHR11934">
    <property type="entry name" value="RIBOSE-5-PHOSPHATE ISOMERASE"/>
    <property type="match status" value="1"/>
</dbReference>
<dbReference type="NCBIfam" id="NF001924">
    <property type="entry name" value="PRK00702.1"/>
    <property type="match status" value="1"/>
</dbReference>
<dbReference type="SUPFAM" id="SSF75445">
    <property type="entry name" value="D-ribose-5-phosphate isomerase (RpiA), lid domain"/>
    <property type="match status" value="1"/>
</dbReference>
<organism evidence="6 7">
    <name type="scientific">Methanofollis liminatans DSM 4140</name>
    <dbReference type="NCBI Taxonomy" id="28892"/>
    <lineage>
        <taxon>Archaea</taxon>
        <taxon>Methanobacteriati</taxon>
        <taxon>Methanobacteriota</taxon>
        <taxon>Stenosarchaea group</taxon>
        <taxon>Methanomicrobia</taxon>
        <taxon>Methanomicrobiales</taxon>
        <taxon>Methanomicrobiaceae</taxon>
        <taxon>Methanofollis</taxon>
    </lineage>
</organism>
<reference evidence="6 7" key="1">
    <citation type="submission" date="2011-08" db="EMBL/GenBank/DDBJ databases">
        <title>The complete genome of Methanofollis liminatans DSM 4140.</title>
        <authorList>
            <consortium name="US DOE Joint Genome Institute (JGI-PGF)"/>
            <person name="Lucas S."/>
            <person name="Han J."/>
            <person name="Lapidus A."/>
            <person name="Bruce D."/>
            <person name="Goodwin L."/>
            <person name="Pitluck S."/>
            <person name="Peters L."/>
            <person name="Kyrpides N."/>
            <person name="Mavromatis K."/>
            <person name="Ivanova N."/>
            <person name="Mikhailova N."/>
            <person name="Lu M."/>
            <person name="Detter J.C."/>
            <person name="Tapia R."/>
            <person name="Han C."/>
            <person name="Land M."/>
            <person name="Hauser L."/>
            <person name="Markowitz V."/>
            <person name="Cheng J.-F."/>
            <person name="Hugenholtz P."/>
            <person name="Woyke T."/>
            <person name="Wu D."/>
            <person name="Spring S."/>
            <person name="Schuler E."/>
            <person name="Brambilla E."/>
            <person name="Klenk H.-P."/>
            <person name="Eisen J.A."/>
        </authorList>
    </citation>
    <scope>NUCLEOTIDE SEQUENCE [LARGE SCALE GENOMIC DNA]</scope>
    <source>
        <strain evidence="6 7">DSM 4140</strain>
    </source>
</reference>
<dbReference type="GO" id="GO:0006014">
    <property type="term" value="P:D-ribose metabolic process"/>
    <property type="evidence" value="ECO:0007669"/>
    <property type="project" value="TreeGrafter"/>
</dbReference>
<comment type="pathway">
    <text evidence="5">Carbohydrate degradation; pentose phosphate pathway; D-ribose 5-phosphate from D-ribulose 5-phosphate (non-oxidative stage): step 1/1.</text>
</comment>
<keyword evidence="4 5" id="KW-0413">Isomerase</keyword>
<dbReference type="AlphaFoldDB" id="J1L527"/>
<dbReference type="Gene3D" id="3.30.70.260">
    <property type="match status" value="1"/>
</dbReference>
<dbReference type="EC" id="5.3.1.6" evidence="5"/>